<evidence type="ECO:0000313" key="3">
    <source>
        <dbReference type="Proteomes" id="UP000008062"/>
    </source>
</evidence>
<organism evidence="2 3">
    <name type="scientific">Zymoseptoria tritici (strain CBS 115943 / IPO323)</name>
    <name type="common">Speckled leaf blotch fungus</name>
    <name type="synonym">Septoria tritici</name>
    <dbReference type="NCBI Taxonomy" id="336722"/>
    <lineage>
        <taxon>Eukaryota</taxon>
        <taxon>Fungi</taxon>
        <taxon>Dikarya</taxon>
        <taxon>Ascomycota</taxon>
        <taxon>Pezizomycotina</taxon>
        <taxon>Dothideomycetes</taxon>
        <taxon>Dothideomycetidae</taxon>
        <taxon>Mycosphaerellales</taxon>
        <taxon>Mycosphaerellaceae</taxon>
        <taxon>Zymoseptoria</taxon>
    </lineage>
</organism>
<dbReference type="OrthoDB" id="3650500at2759"/>
<sequence length="275" mass="30513">MAGAKVFAVPELLENILLQCADTAIIDQLERPEGVSASTEPLRSLAPCHRVSRAFNNVLIGSCKLQQLMFGDSNPSYDGVSLPKSAPIVWLLAVQEKVFECWGQGANEEADFIYSIDFRHPAISTAPKGLRAREASWRRVKCHRGAGNDSKPLMGYFKSVSCNSTSPYDSERFLDVVEMHGDCTLGTFADWLDNSAFSGHEEEYQISVDYLYGYDAPLEPIKRGERGTLKKPQVLRESAPKEVLDEKHSDAGSPEGKEIVEKRPEENQSAEEQSK</sequence>
<dbReference type="KEGG" id="ztr:MYCGRDRAFT_95325"/>
<name>F9XIM6_ZYMTI</name>
<dbReference type="RefSeq" id="XP_003850285.1">
    <property type="nucleotide sequence ID" value="XM_003850237.1"/>
</dbReference>
<evidence type="ECO:0000313" key="2">
    <source>
        <dbReference type="EMBL" id="EGP85261.1"/>
    </source>
</evidence>
<feature type="compositionally biased region" description="Basic and acidic residues" evidence="1">
    <location>
        <begin position="238"/>
        <end position="275"/>
    </location>
</feature>
<dbReference type="Proteomes" id="UP000008062">
    <property type="component" value="Chromosome 8"/>
</dbReference>
<accession>F9XIM6</accession>
<dbReference type="HOGENOM" id="CLU_1012686_0_0_1"/>
<dbReference type="GeneID" id="13394396"/>
<proteinExistence type="predicted"/>
<feature type="region of interest" description="Disordered" evidence="1">
    <location>
        <begin position="224"/>
        <end position="275"/>
    </location>
</feature>
<reference evidence="2 3" key="1">
    <citation type="journal article" date="2011" name="PLoS Genet.">
        <title>Finished genome of the fungal wheat pathogen Mycosphaerella graminicola reveals dispensome structure, chromosome plasticity, and stealth pathogenesis.</title>
        <authorList>
            <person name="Goodwin S.B."/>
            <person name="Ben M'barek S."/>
            <person name="Dhillon B."/>
            <person name="Wittenberg A.H.J."/>
            <person name="Crane C.F."/>
            <person name="Hane J.K."/>
            <person name="Foster A.J."/>
            <person name="Van der Lee T.A.J."/>
            <person name="Grimwood J."/>
            <person name="Aerts A."/>
            <person name="Antoniw J."/>
            <person name="Bailey A."/>
            <person name="Bluhm B."/>
            <person name="Bowler J."/>
            <person name="Bristow J."/>
            <person name="van der Burgt A."/>
            <person name="Canto-Canche B."/>
            <person name="Churchill A.C.L."/>
            <person name="Conde-Ferraez L."/>
            <person name="Cools H.J."/>
            <person name="Coutinho P.M."/>
            <person name="Csukai M."/>
            <person name="Dehal P."/>
            <person name="De Wit P."/>
            <person name="Donzelli B."/>
            <person name="van de Geest H.C."/>
            <person name="van Ham R.C.H.J."/>
            <person name="Hammond-Kosack K.E."/>
            <person name="Henrissat B."/>
            <person name="Kilian A."/>
            <person name="Kobayashi A.K."/>
            <person name="Koopmann E."/>
            <person name="Kourmpetis Y."/>
            <person name="Kuzniar A."/>
            <person name="Lindquist E."/>
            <person name="Lombard V."/>
            <person name="Maliepaard C."/>
            <person name="Martins N."/>
            <person name="Mehrabi R."/>
            <person name="Nap J.P.H."/>
            <person name="Ponomarenko A."/>
            <person name="Rudd J.J."/>
            <person name="Salamov A."/>
            <person name="Schmutz J."/>
            <person name="Schouten H.J."/>
            <person name="Shapiro H."/>
            <person name="Stergiopoulos I."/>
            <person name="Torriani S.F.F."/>
            <person name="Tu H."/>
            <person name="de Vries R.P."/>
            <person name="Waalwijk C."/>
            <person name="Ware S.B."/>
            <person name="Wiebenga A."/>
            <person name="Zwiers L.-H."/>
            <person name="Oliver R.P."/>
            <person name="Grigoriev I.V."/>
            <person name="Kema G.H.J."/>
        </authorList>
    </citation>
    <scope>NUCLEOTIDE SEQUENCE [LARGE SCALE GENOMIC DNA]</scope>
    <source>
        <strain evidence="3">CBS 115943 / IPO323</strain>
    </source>
</reference>
<gene>
    <name evidence="2" type="ORF">MYCGRDRAFT_95325</name>
</gene>
<keyword evidence="3" id="KW-1185">Reference proteome</keyword>
<dbReference type="AlphaFoldDB" id="F9XIM6"/>
<dbReference type="EMBL" id="CM001203">
    <property type="protein sequence ID" value="EGP85261.1"/>
    <property type="molecule type" value="Genomic_DNA"/>
</dbReference>
<protein>
    <submittedName>
        <fullName evidence="2">Uncharacterized protein</fullName>
    </submittedName>
</protein>
<dbReference type="VEuPathDB" id="FungiDB:ZTRI_8.565"/>
<dbReference type="InParanoid" id="F9XIM6"/>
<evidence type="ECO:0000256" key="1">
    <source>
        <dbReference type="SAM" id="MobiDB-lite"/>
    </source>
</evidence>